<organism evidence="1 2">
    <name type="scientific">Actinomycetospora endophytica</name>
    <dbReference type="NCBI Taxonomy" id="2291215"/>
    <lineage>
        <taxon>Bacteria</taxon>
        <taxon>Bacillati</taxon>
        <taxon>Actinomycetota</taxon>
        <taxon>Actinomycetes</taxon>
        <taxon>Pseudonocardiales</taxon>
        <taxon>Pseudonocardiaceae</taxon>
        <taxon>Actinomycetospora</taxon>
    </lineage>
</organism>
<dbReference type="Proteomes" id="UP001199469">
    <property type="component" value="Unassembled WGS sequence"/>
</dbReference>
<dbReference type="RefSeq" id="WP_230739934.1">
    <property type="nucleotide sequence ID" value="NZ_JAJNDB010000009.1"/>
</dbReference>
<evidence type="ECO:0000313" key="1">
    <source>
        <dbReference type="EMBL" id="MCD2197678.1"/>
    </source>
</evidence>
<evidence type="ECO:0000313" key="2">
    <source>
        <dbReference type="Proteomes" id="UP001199469"/>
    </source>
</evidence>
<sequence>MAALDGSLFAATSDNVLWRRTADAVNINWDRIGSANDVRAMAALDGSLFAATSDNVLWRRTASP</sequence>
<evidence type="ECO:0008006" key="3">
    <source>
        <dbReference type="Google" id="ProtNLM"/>
    </source>
</evidence>
<name>A0ABS8PHE1_9PSEU</name>
<proteinExistence type="predicted"/>
<protein>
    <recommendedName>
        <fullName evidence="3">Pyrroloquinoline-quinone binding quinoprotein</fullName>
    </recommendedName>
</protein>
<accession>A0ABS8PHE1</accession>
<gene>
    <name evidence="1" type="ORF">LQ327_30330</name>
</gene>
<comment type="caution">
    <text evidence="1">The sequence shown here is derived from an EMBL/GenBank/DDBJ whole genome shotgun (WGS) entry which is preliminary data.</text>
</comment>
<reference evidence="1 2" key="1">
    <citation type="submission" date="2021-11" db="EMBL/GenBank/DDBJ databases">
        <title>Draft genome sequence of Actinomycetospora sp. SF1 isolated from the rhizosphere soil.</title>
        <authorList>
            <person name="Duangmal K."/>
            <person name="Chantavorakit T."/>
        </authorList>
    </citation>
    <scope>NUCLEOTIDE SEQUENCE [LARGE SCALE GENOMIC DNA]</scope>
    <source>
        <strain evidence="1 2">TBRC 5722</strain>
    </source>
</reference>
<keyword evidence="2" id="KW-1185">Reference proteome</keyword>
<dbReference type="EMBL" id="JAJNDB010000009">
    <property type="protein sequence ID" value="MCD2197678.1"/>
    <property type="molecule type" value="Genomic_DNA"/>
</dbReference>